<dbReference type="EMBL" id="JAEPRB010000002">
    <property type="protein sequence ID" value="KAG2228195.1"/>
    <property type="molecule type" value="Genomic_DNA"/>
</dbReference>
<evidence type="ECO:0000313" key="2">
    <source>
        <dbReference type="Proteomes" id="UP000646827"/>
    </source>
</evidence>
<name>A0A8H7SGM1_9FUNG</name>
<reference evidence="1 2" key="1">
    <citation type="submission" date="2020-12" db="EMBL/GenBank/DDBJ databases">
        <title>Metabolic potential, ecology and presence of endohyphal bacteria is reflected in genomic diversity of Mucoromycotina.</title>
        <authorList>
            <person name="Muszewska A."/>
            <person name="Okrasinska A."/>
            <person name="Steczkiewicz K."/>
            <person name="Drgas O."/>
            <person name="Orlowska M."/>
            <person name="Perlinska-Lenart U."/>
            <person name="Aleksandrzak-Piekarczyk T."/>
            <person name="Szatraj K."/>
            <person name="Zielenkiewicz U."/>
            <person name="Pilsyk S."/>
            <person name="Malc E."/>
            <person name="Mieczkowski P."/>
            <person name="Kruszewska J.S."/>
            <person name="Biernat P."/>
            <person name="Pawlowska J."/>
        </authorList>
    </citation>
    <scope>NUCLEOTIDE SEQUENCE [LARGE SCALE GENOMIC DNA]</scope>
    <source>
        <strain evidence="1 2">CBS 142.35</strain>
    </source>
</reference>
<comment type="caution">
    <text evidence="1">The sequence shown here is derived from an EMBL/GenBank/DDBJ whole genome shotgun (WGS) entry which is preliminary data.</text>
</comment>
<evidence type="ECO:0000313" key="1">
    <source>
        <dbReference type="EMBL" id="KAG2228195.1"/>
    </source>
</evidence>
<proteinExistence type="predicted"/>
<accession>A0A8H7SGM1</accession>
<dbReference type="AlphaFoldDB" id="A0A8H7SGM1"/>
<keyword evidence="2" id="KW-1185">Reference proteome</keyword>
<dbReference type="Proteomes" id="UP000646827">
    <property type="component" value="Unassembled WGS sequence"/>
</dbReference>
<protein>
    <submittedName>
        <fullName evidence="1">Uncharacterized protein</fullName>
    </submittedName>
</protein>
<dbReference type="OrthoDB" id="10405461at2759"/>
<gene>
    <name evidence="1" type="ORF">INT45_009242</name>
</gene>
<organism evidence="1 2">
    <name type="scientific">Circinella minor</name>
    <dbReference type="NCBI Taxonomy" id="1195481"/>
    <lineage>
        <taxon>Eukaryota</taxon>
        <taxon>Fungi</taxon>
        <taxon>Fungi incertae sedis</taxon>
        <taxon>Mucoromycota</taxon>
        <taxon>Mucoromycotina</taxon>
        <taxon>Mucoromycetes</taxon>
        <taxon>Mucorales</taxon>
        <taxon>Lichtheimiaceae</taxon>
        <taxon>Circinella</taxon>
    </lineage>
</organism>
<sequence>MLQRAVEQPTATGLDESNVVIQNEFLDQSPCANVQQSNVEIQNESESSSTILQATIETEERVISPPVEELMLLIQLMENSNKENIDSAIQLTPLPDDDDNIYDYEPISEENAKEEEQTSGVIQDYLLGLQKRFREQGTPKEYRDGHF</sequence>